<dbReference type="Proteomes" id="UP000011626">
    <property type="component" value="Unassembled WGS sequence"/>
</dbReference>
<proteinExistence type="predicted"/>
<sequence>MTDRTDTDTEDDTDAGCEICGSTEFLTPQSITIAGELTLPVILCCDCADRIEDGEIDTVHDIAEEIVENRTDG</sequence>
<name>M0CTM2_9EURY</name>
<protein>
    <submittedName>
        <fullName evidence="1">Uncharacterized protein</fullName>
    </submittedName>
</protein>
<organism evidence="1 2">
    <name type="scientific">Halosimplex carlsbadense 2-9-1</name>
    <dbReference type="NCBI Taxonomy" id="797114"/>
    <lineage>
        <taxon>Archaea</taxon>
        <taxon>Methanobacteriati</taxon>
        <taxon>Methanobacteriota</taxon>
        <taxon>Stenosarchaea group</taxon>
        <taxon>Halobacteria</taxon>
        <taxon>Halobacteriales</taxon>
        <taxon>Haloarculaceae</taxon>
        <taxon>Halosimplex</taxon>
    </lineage>
</organism>
<dbReference type="AlphaFoldDB" id="M0CTM2"/>
<evidence type="ECO:0000313" key="2">
    <source>
        <dbReference type="Proteomes" id="UP000011626"/>
    </source>
</evidence>
<dbReference type="EMBL" id="AOIU01000020">
    <property type="protein sequence ID" value="ELZ26546.1"/>
    <property type="molecule type" value="Genomic_DNA"/>
</dbReference>
<keyword evidence="2" id="KW-1185">Reference proteome</keyword>
<reference evidence="1 2" key="1">
    <citation type="journal article" date="2014" name="PLoS Genet.">
        <title>Phylogenetically driven sequencing of extremely halophilic archaea reveals strategies for static and dynamic osmo-response.</title>
        <authorList>
            <person name="Becker E.A."/>
            <person name="Seitzer P.M."/>
            <person name="Tritt A."/>
            <person name="Larsen D."/>
            <person name="Krusor M."/>
            <person name="Yao A.I."/>
            <person name="Wu D."/>
            <person name="Madern D."/>
            <person name="Eisen J.A."/>
            <person name="Darling A.E."/>
            <person name="Facciotti M.T."/>
        </authorList>
    </citation>
    <scope>NUCLEOTIDE SEQUENCE [LARGE SCALE GENOMIC DNA]</scope>
    <source>
        <strain evidence="1 2">2-9-1</strain>
    </source>
</reference>
<gene>
    <name evidence="1" type="ORF">C475_08972</name>
</gene>
<comment type="caution">
    <text evidence="1">The sequence shown here is derived from an EMBL/GenBank/DDBJ whole genome shotgun (WGS) entry which is preliminary data.</text>
</comment>
<evidence type="ECO:0000313" key="1">
    <source>
        <dbReference type="EMBL" id="ELZ26546.1"/>
    </source>
</evidence>
<dbReference type="RefSeq" id="WP_006883469.1">
    <property type="nucleotide sequence ID" value="NZ_AOIU01000020.1"/>
</dbReference>
<accession>M0CTM2</accession>